<evidence type="ECO:0000313" key="2">
    <source>
        <dbReference type="Proteomes" id="UP000279833"/>
    </source>
</evidence>
<organism evidence="3">
    <name type="scientific">Schistosoma curassoni</name>
    <dbReference type="NCBI Taxonomy" id="6186"/>
    <lineage>
        <taxon>Eukaryota</taxon>
        <taxon>Metazoa</taxon>
        <taxon>Spiralia</taxon>
        <taxon>Lophotrochozoa</taxon>
        <taxon>Platyhelminthes</taxon>
        <taxon>Trematoda</taxon>
        <taxon>Digenea</taxon>
        <taxon>Strigeidida</taxon>
        <taxon>Schistosomatoidea</taxon>
        <taxon>Schistosomatidae</taxon>
        <taxon>Schistosoma</taxon>
    </lineage>
</organism>
<reference evidence="1 2" key="2">
    <citation type="submission" date="2018-11" db="EMBL/GenBank/DDBJ databases">
        <authorList>
            <consortium name="Pathogen Informatics"/>
        </authorList>
    </citation>
    <scope>NUCLEOTIDE SEQUENCE [LARGE SCALE GENOMIC DNA]</scope>
    <source>
        <strain evidence="1">Dakar</strain>
        <strain evidence="2">Dakar, Senegal</strain>
    </source>
</reference>
<accession>A0A183KVH9</accession>
<gene>
    <name evidence="1" type="ORF">SCUD_LOCUS19072</name>
</gene>
<dbReference type="Proteomes" id="UP000279833">
    <property type="component" value="Unassembled WGS sequence"/>
</dbReference>
<name>A0A183KVH9_9TREM</name>
<evidence type="ECO:0000313" key="3">
    <source>
        <dbReference type="WBParaSite" id="SCUD_0001907501-mRNA-1"/>
    </source>
</evidence>
<dbReference type="AlphaFoldDB" id="A0A183KVH9"/>
<evidence type="ECO:0000313" key="1">
    <source>
        <dbReference type="EMBL" id="VDP67965.1"/>
    </source>
</evidence>
<dbReference type="EMBL" id="UZAK01041926">
    <property type="protein sequence ID" value="VDP67965.1"/>
    <property type="molecule type" value="Genomic_DNA"/>
</dbReference>
<keyword evidence="2" id="KW-1185">Reference proteome</keyword>
<reference evidence="3" key="1">
    <citation type="submission" date="2016-06" db="UniProtKB">
        <authorList>
            <consortium name="WormBaseParasite"/>
        </authorList>
    </citation>
    <scope>IDENTIFICATION</scope>
</reference>
<protein>
    <submittedName>
        <fullName evidence="3">Secreted protein</fullName>
    </submittedName>
</protein>
<sequence length="80" mass="9514">MTSQCSCMRCSSIRSHNTIRRTFFFIFFITRMNSITSLNQITTTLKESTEKRYEVNKKTNTRKTLFTNKLSEQSTKREQC</sequence>
<dbReference type="WBParaSite" id="SCUD_0001907501-mRNA-1">
    <property type="protein sequence ID" value="SCUD_0001907501-mRNA-1"/>
    <property type="gene ID" value="SCUD_0001907501"/>
</dbReference>
<proteinExistence type="predicted"/>